<dbReference type="PANTHER" id="PTHR42250:SF1">
    <property type="entry name" value="ASCH DOMAIN-CONTAINING PROTEIN"/>
    <property type="match status" value="1"/>
</dbReference>
<protein>
    <recommendedName>
        <fullName evidence="1">ASCH domain-containing protein</fullName>
    </recommendedName>
</protein>
<gene>
    <name evidence="2" type="ORF">SAMN02745885_02145</name>
</gene>
<dbReference type="RefSeq" id="WP_078666163.1">
    <property type="nucleotide sequence ID" value="NZ_FUXM01000031.1"/>
</dbReference>
<evidence type="ECO:0000313" key="2">
    <source>
        <dbReference type="EMBL" id="SKA15915.1"/>
    </source>
</evidence>
<reference evidence="3" key="1">
    <citation type="submission" date="2017-02" db="EMBL/GenBank/DDBJ databases">
        <authorList>
            <person name="Varghese N."/>
            <person name="Submissions S."/>
        </authorList>
    </citation>
    <scope>NUCLEOTIDE SEQUENCE [LARGE SCALE GENOMIC DNA]</scope>
    <source>
        <strain evidence="3">DSM 16521</strain>
    </source>
</reference>
<organism evidence="2 3">
    <name type="scientific">Carboxydocella sporoproducens DSM 16521</name>
    <dbReference type="NCBI Taxonomy" id="1121270"/>
    <lineage>
        <taxon>Bacteria</taxon>
        <taxon>Bacillati</taxon>
        <taxon>Bacillota</taxon>
        <taxon>Clostridia</taxon>
        <taxon>Eubacteriales</taxon>
        <taxon>Clostridiales Family XVI. Incertae Sedis</taxon>
        <taxon>Carboxydocella</taxon>
    </lineage>
</organism>
<sequence>MRALNFYSSNYHGHLLCRKKNCTIRLGDKREKYSEGDIVWITAGNRFEPRKKVFTAVLDRVIVKKLSELNEDDLKGESPDIRSLDDVIKYLSEIYKRPVEKDETVTVIYFSEILE</sequence>
<accession>A0A1T4RIW8</accession>
<dbReference type="Gene3D" id="2.30.130.30">
    <property type="entry name" value="Hypothetical protein"/>
    <property type="match status" value="1"/>
</dbReference>
<dbReference type="Pfam" id="PF04266">
    <property type="entry name" value="ASCH"/>
    <property type="match status" value="1"/>
</dbReference>
<dbReference type="OrthoDB" id="1633824at2"/>
<name>A0A1T4RIW8_9FIRM</name>
<proteinExistence type="predicted"/>
<dbReference type="SUPFAM" id="SSF88697">
    <property type="entry name" value="PUA domain-like"/>
    <property type="match status" value="1"/>
</dbReference>
<dbReference type="InterPro" id="IPR015947">
    <property type="entry name" value="PUA-like_sf"/>
</dbReference>
<feature type="domain" description="ASCH" evidence="1">
    <location>
        <begin position="11"/>
        <end position="111"/>
    </location>
</feature>
<dbReference type="AlphaFoldDB" id="A0A1T4RIW8"/>
<dbReference type="InterPro" id="IPR007374">
    <property type="entry name" value="ASCH_domain"/>
</dbReference>
<dbReference type="EMBL" id="FUXM01000031">
    <property type="protein sequence ID" value="SKA15915.1"/>
    <property type="molecule type" value="Genomic_DNA"/>
</dbReference>
<dbReference type="PANTHER" id="PTHR42250">
    <property type="entry name" value="ASCH DOMAIN-CONTAINING PROTEIN"/>
    <property type="match status" value="1"/>
</dbReference>
<evidence type="ECO:0000259" key="1">
    <source>
        <dbReference type="Pfam" id="PF04266"/>
    </source>
</evidence>
<dbReference type="Proteomes" id="UP000189933">
    <property type="component" value="Unassembled WGS sequence"/>
</dbReference>
<evidence type="ECO:0000313" key="3">
    <source>
        <dbReference type="Proteomes" id="UP000189933"/>
    </source>
</evidence>
<keyword evidence="3" id="KW-1185">Reference proteome</keyword>